<dbReference type="Pfam" id="PF00581">
    <property type="entry name" value="Rhodanese"/>
    <property type="match status" value="1"/>
</dbReference>
<keyword evidence="4" id="KW-1185">Reference proteome</keyword>
<sequence length="141" mass="15269">MEQLITFAMSQPVLSTIWLILVVMIIAITIKIQLSPIKQLSTQQMTLLVNRESGVVVDTRSEKDFKAGHIIDALHLSNEKVSKNDFASLEKHKDKPIIVVCSAGISASKVANQLAKAGFSRVSILKGGMGAWQSAGLPVTK</sequence>
<dbReference type="GO" id="GO:0016740">
    <property type="term" value="F:transferase activity"/>
    <property type="evidence" value="ECO:0007669"/>
    <property type="project" value="UniProtKB-KW"/>
</dbReference>
<proteinExistence type="predicted"/>
<dbReference type="Gene3D" id="3.40.250.10">
    <property type="entry name" value="Rhodanese-like domain"/>
    <property type="match status" value="1"/>
</dbReference>
<dbReference type="InterPro" id="IPR036873">
    <property type="entry name" value="Rhodanese-like_dom_sf"/>
</dbReference>
<dbReference type="PANTHER" id="PTHR43031:SF18">
    <property type="entry name" value="RHODANESE-RELATED SULFURTRANSFERASES"/>
    <property type="match status" value="1"/>
</dbReference>
<organism evidence="3 4">
    <name type="scientific">Colwellia chukchiensis</name>
    <dbReference type="NCBI Taxonomy" id="641665"/>
    <lineage>
        <taxon>Bacteria</taxon>
        <taxon>Pseudomonadati</taxon>
        <taxon>Pseudomonadota</taxon>
        <taxon>Gammaproteobacteria</taxon>
        <taxon>Alteromonadales</taxon>
        <taxon>Colwelliaceae</taxon>
        <taxon>Colwellia</taxon>
    </lineage>
</organism>
<dbReference type="PROSITE" id="PS50206">
    <property type="entry name" value="RHODANESE_3"/>
    <property type="match status" value="1"/>
</dbReference>
<dbReference type="RefSeq" id="WP_085283951.1">
    <property type="nucleotide sequence ID" value="NZ_FOBI01000023.1"/>
</dbReference>
<keyword evidence="1" id="KW-0812">Transmembrane</keyword>
<dbReference type="STRING" id="641665.GCA_002104455_02307"/>
<dbReference type="Proteomes" id="UP000199297">
    <property type="component" value="Unassembled WGS sequence"/>
</dbReference>
<gene>
    <name evidence="3" type="ORF">SAMN05216262_12314</name>
</gene>
<feature type="transmembrane region" description="Helical" evidence="1">
    <location>
        <begin position="12"/>
        <end position="30"/>
    </location>
</feature>
<evidence type="ECO:0000259" key="2">
    <source>
        <dbReference type="PROSITE" id="PS50206"/>
    </source>
</evidence>
<feature type="domain" description="Rhodanese" evidence="2">
    <location>
        <begin position="50"/>
        <end position="141"/>
    </location>
</feature>
<dbReference type="SUPFAM" id="SSF52821">
    <property type="entry name" value="Rhodanese/Cell cycle control phosphatase"/>
    <property type="match status" value="1"/>
</dbReference>
<dbReference type="SMART" id="SM00450">
    <property type="entry name" value="RHOD"/>
    <property type="match status" value="1"/>
</dbReference>
<evidence type="ECO:0000313" key="4">
    <source>
        <dbReference type="Proteomes" id="UP000199297"/>
    </source>
</evidence>
<keyword evidence="1" id="KW-1133">Transmembrane helix</keyword>
<dbReference type="CDD" id="cd00158">
    <property type="entry name" value="RHOD"/>
    <property type="match status" value="1"/>
</dbReference>
<dbReference type="InterPro" id="IPR050229">
    <property type="entry name" value="GlpE_sulfurtransferase"/>
</dbReference>
<protein>
    <submittedName>
        <fullName evidence="3">Rhodanese-related sulfurtransferase</fullName>
    </submittedName>
</protein>
<keyword evidence="3" id="KW-0808">Transferase</keyword>
<dbReference type="EMBL" id="FOBI01000023">
    <property type="protein sequence ID" value="SEL80378.1"/>
    <property type="molecule type" value="Genomic_DNA"/>
</dbReference>
<dbReference type="PANTHER" id="PTHR43031">
    <property type="entry name" value="FAD-DEPENDENT OXIDOREDUCTASE"/>
    <property type="match status" value="1"/>
</dbReference>
<name>A0A1H7T6L7_9GAMM</name>
<dbReference type="OrthoDB" id="9808735at2"/>
<evidence type="ECO:0000313" key="3">
    <source>
        <dbReference type="EMBL" id="SEL80378.1"/>
    </source>
</evidence>
<dbReference type="InterPro" id="IPR001763">
    <property type="entry name" value="Rhodanese-like_dom"/>
</dbReference>
<keyword evidence="1" id="KW-0472">Membrane</keyword>
<reference evidence="4" key="1">
    <citation type="submission" date="2016-10" db="EMBL/GenBank/DDBJ databases">
        <authorList>
            <person name="Varghese N."/>
            <person name="Submissions S."/>
        </authorList>
    </citation>
    <scope>NUCLEOTIDE SEQUENCE [LARGE SCALE GENOMIC DNA]</scope>
    <source>
        <strain evidence="4">CGMCC 1.9127</strain>
    </source>
</reference>
<dbReference type="AlphaFoldDB" id="A0A1H7T6L7"/>
<evidence type="ECO:0000256" key="1">
    <source>
        <dbReference type="SAM" id="Phobius"/>
    </source>
</evidence>
<accession>A0A1H7T6L7</accession>